<keyword evidence="1" id="KW-1133">Transmembrane helix</keyword>
<dbReference type="EMBL" id="CAEZZX010000102">
    <property type="protein sequence ID" value="CAB4779085.1"/>
    <property type="molecule type" value="Genomic_DNA"/>
</dbReference>
<dbReference type="PANTHER" id="PTHR30336:SF20">
    <property type="entry name" value="DUF218 DOMAIN-CONTAINING PROTEIN"/>
    <property type="match status" value="1"/>
</dbReference>
<accession>A0A6J6W6G5</accession>
<evidence type="ECO:0000259" key="2">
    <source>
        <dbReference type="Pfam" id="PF02698"/>
    </source>
</evidence>
<gene>
    <name evidence="3" type="ORF">UFOPK2938_00600</name>
</gene>
<sequence length="218" mass="23339">MAKNPEPAPKPKKWRWFRRLLGLVIAVAIAIPLFTAGMVFATAQIDNRRPSDVIVVLGAAQFDGRPQPVLQARLDHAERLYKDGVAKRIMTVGGKQKGDRFTEATAGRNALIAAGVPASAIISVGTGRDTYSSLVAAAKKMDAKGLCTATLVSDPWHLLRSQAMAKDLGMKPVTSPDQNSPTQGAAAITRYIVRETAARLYYAANQARTTKPLVTGCA</sequence>
<proteinExistence type="predicted"/>
<name>A0A6J6W6G5_9ZZZZ</name>
<dbReference type="Gene3D" id="3.40.50.620">
    <property type="entry name" value="HUPs"/>
    <property type="match status" value="1"/>
</dbReference>
<dbReference type="CDD" id="cd06259">
    <property type="entry name" value="YdcF-like"/>
    <property type="match status" value="1"/>
</dbReference>
<reference evidence="3" key="1">
    <citation type="submission" date="2020-05" db="EMBL/GenBank/DDBJ databases">
        <authorList>
            <person name="Chiriac C."/>
            <person name="Salcher M."/>
            <person name="Ghai R."/>
            <person name="Kavagutti S V."/>
        </authorList>
    </citation>
    <scope>NUCLEOTIDE SEQUENCE</scope>
</reference>
<dbReference type="InterPro" id="IPR014729">
    <property type="entry name" value="Rossmann-like_a/b/a_fold"/>
</dbReference>
<keyword evidence="1" id="KW-0812">Transmembrane</keyword>
<dbReference type="GO" id="GO:0005886">
    <property type="term" value="C:plasma membrane"/>
    <property type="evidence" value="ECO:0007669"/>
    <property type="project" value="TreeGrafter"/>
</dbReference>
<organism evidence="3">
    <name type="scientific">freshwater metagenome</name>
    <dbReference type="NCBI Taxonomy" id="449393"/>
    <lineage>
        <taxon>unclassified sequences</taxon>
        <taxon>metagenomes</taxon>
        <taxon>ecological metagenomes</taxon>
    </lineage>
</organism>
<dbReference type="Pfam" id="PF02698">
    <property type="entry name" value="DUF218"/>
    <property type="match status" value="1"/>
</dbReference>
<feature type="domain" description="DUF218" evidence="2">
    <location>
        <begin position="52"/>
        <end position="197"/>
    </location>
</feature>
<keyword evidence="1" id="KW-0472">Membrane</keyword>
<dbReference type="AlphaFoldDB" id="A0A6J6W6G5"/>
<evidence type="ECO:0000256" key="1">
    <source>
        <dbReference type="SAM" id="Phobius"/>
    </source>
</evidence>
<feature type="transmembrane region" description="Helical" evidence="1">
    <location>
        <begin position="20"/>
        <end position="41"/>
    </location>
</feature>
<evidence type="ECO:0000313" key="3">
    <source>
        <dbReference type="EMBL" id="CAB4779085.1"/>
    </source>
</evidence>
<dbReference type="PANTHER" id="PTHR30336">
    <property type="entry name" value="INNER MEMBRANE PROTEIN, PROBABLE PERMEASE"/>
    <property type="match status" value="1"/>
</dbReference>
<dbReference type="InterPro" id="IPR051599">
    <property type="entry name" value="Cell_Envelope_Assoc"/>
</dbReference>
<protein>
    <submittedName>
        <fullName evidence="3">Unannotated protein</fullName>
    </submittedName>
</protein>
<dbReference type="InterPro" id="IPR003848">
    <property type="entry name" value="DUF218"/>
</dbReference>